<dbReference type="AlphaFoldDB" id="A0A0A9D570"/>
<reference evidence="1" key="1">
    <citation type="submission" date="2014-09" db="EMBL/GenBank/DDBJ databases">
        <authorList>
            <person name="Magalhaes I.L.F."/>
            <person name="Oliveira U."/>
            <person name="Santos F.R."/>
            <person name="Vidigal T.H.D.A."/>
            <person name="Brescovit A.D."/>
            <person name="Santos A.J."/>
        </authorList>
    </citation>
    <scope>NUCLEOTIDE SEQUENCE</scope>
    <source>
        <tissue evidence="1">Shoot tissue taken approximately 20 cm above the soil surface</tissue>
    </source>
</reference>
<sequence length="34" mass="3906">MPQTNQHMISEVWTSSELLNKFKDLKLQINSSGT</sequence>
<dbReference type="EMBL" id="GBRH01217105">
    <property type="protein sequence ID" value="JAD80790.1"/>
    <property type="molecule type" value="Transcribed_RNA"/>
</dbReference>
<evidence type="ECO:0000313" key="1">
    <source>
        <dbReference type="EMBL" id="JAD80790.1"/>
    </source>
</evidence>
<reference evidence="1" key="2">
    <citation type="journal article" date="2015" name="Data Brief">
        <title>Shoot transcriptome of the giant reed, Arundo donax.</title>
        <authorList>
            <person name="Barrero R.A."/>
            <person name="Guerrero F.D."/>
            <person name="Moolhuijzen P."/>
            <person name="Goolsby J.A."/>
            <person name="Tidwell J."/>
            <person name="Bellgard S.E."/>
            <person name="Bellgard M.I."/>
        </authorList>
    </citation>
    <scope>NUCLEOTIDE SEQUENCE</scope>
    <source>
        <tissue evidence="1">Shoot tissue taken approximately 20 cm above the soil surface</tissue>
    </source>
</reference>
<organism evidence="1">
    <name type="scientific">Arundo donax</name>
    <name type="common">Giant reed</name>
    <name type="synonym">Donax arundinaceus</name>
    <dbReference type="NCBI Taxonomy" id="35708"/>
    <lineage>
        <taxon>Eukaryota</taxon>
        <taxon>Viridiplantae</taxon>
        <taxon>Streptophyta</taxon>
        <taxon>Embryophyta</taxon>
        <taxon>Tracheophyta</taxon>
        <taxon>Spermatophyta</taxon>
        <taxon>Magnoliopsida</taxon>
        <taxon>Liliopsida</taxon>
        <taxon>Poales</taxon>
        <taxon>Poaceae</taxon>
        <taxon>PACMAD clade</taxon>
        <taxon>Arundinoideae</taxon>
        <taxon>Arundineae</taxon>
        <taxon>Arundo</taxon>
    </lineage>
</organism>
<proteinExistence type="predicted"/>
<name>A0A0A9D570_ARUDO</name>
<protein>
    <submittedName>
        <fullName evidence="1">Uncharacterized protein</fullName>
    </submittedName>
</protein>
<accession>A0A0A9D570</accession>